<keyword evidence="1" id="KW-0732">Signal</keyword>
<sequence>MPRTSRSASRIGSAVAATAASIVLLTACNSASVPMEPAPDAAAPECAEVSVRLPSTVDGLELRLTNAQATGAWGTPASVLLRCGVPTPGPTTDYCQNLNGIDWVLDDSQAPTYRFTSYGRTPAVEVILDSDVVSGTAVLIDLEDAVEKLPKTGACVGADDVLGSQ</sequence>
<organism evidence="2 3">
    <name type="scientific">Pseudoclavibacter terrae</name>
    <dbReference type="NCBI Taxonomy" id="1530195"/>
    <lineage>
        <taxon>Bacteria</taxon>
        <taxon>Bacillati</taxon>
        <taxon>Actinomycetota</taxon>
        <taxon>Actinomycetes</taxon>
        <taxon>Micrococcales</taxon>
        <taxon>Microbacteriaceae</taxon>
        <taxon>Pseudoclavibacter</taxon>
    </lineage>
</organism>
<protein>
    <submittedName>
        <fullName evidence="2">DUF3515 family protein</fullName>
    </submittedName>
</protein>
<dbReference type="Pfam" id="PF12028">
    <property type="entry name" value="DUF3515"/>
    <property type="match status" value="1"/>
</dbReference>
<feature type="signal peptide" evidence="1">
    <location>
        <begin position="1"/>
        <end position="19"/>
    </location>
</feature>
<dbReference type="Proteomes" id="UP000490386">
    <property type="component" value="Unassembled WGS sequence"/>
</dbReference>
<dbReference type="InterPro" id="IPR021903">
    <property type="entry name" value="DUF3515"/>
</dbReference>
<accession>A0A7J5B0C3</accession>
<name>A0A7J5B0C3_9MICO</name>
<dbReference type="OrthoDB" id="4331648at2"/>
<dbReference type="EMBL" id="WBJX01000005">
    <property type="protein sequence ID" value="KAB1636883.1"/>
    <property type="molecule type" value="Genomic_DNA"/>
</dbReference>
<keyword evidence="3" id="KW-1185">Reference proteome</keyword>
<evidence type="ECO:0000256" key="1">
    <source>
        <dbReference type="SAM" id="SignalP"/>
    </source>
</evidence>
<proteinExistence type="predicted"/>
<evidence type="ECO:0000313" key="2">
    <source>
        <dbReference type="EMBL" id="KAB1636883.1"/>
    </source>
</evidence>
<comment type="caution">
    <text evidence="2">The sequence shown here is derived from an EMBL/GenBank/DDBJ whole genome shotgun (WGS) entry which is preliminary data.</text>
</comment>
<reference evidence="2 3" key="1">
    <citation type="submission" date="2019-09" db="EMBL/GenBank/DDBJ databases">
        <title>Phylogeny of genus Pseudoclavibacter and closely related genus.</title>
        <authorList>
            <person name="Li Y."/>
        </authorList>
    </citation>
    <scope>NUCLEOTIDE SEQUENCE [LARGE SCALE GENOMIC DNA]</scope>
    <source>
        <strain evidence="2 3">THG-MD12</strain>
    </source>
</reference>
<feature type="chain" id="PRO_5038644039" evidence="1">
    <location>
        <begin position="20"/>
        <end position="165"/>
    </location>
</feature>
<dbReference type="AlphaFoldDB" id="A0A7J5B0C3"/>
<dbReference type="PROSITE" id="PS51257">
    <property type="entry name" value="PROKAR_LIPOPROTEIN"/>
    <property type="match status" value="1"/>
</dbReference>
<gene>
    <name evidence="2" type="ORF">F8O03_15120</name>
</gene>
<evidence type="ECO:0000313" key="3">
    <source>
        <dbReference type="Proteomes" id="UP000490386"/>
    </source>
</evidence>
<dbReference type="RefSeq" id="WP_151424594.1">
    <property type="nucleotide sequence ID" value="NZ_WBJX01000005.1"/>
</dbReference>